<sequence>MAWVLALAGCGESRPSSEGEGRATTRVTLSQALGPHDVARVTLTVSGAGMATRTSLWV</sequence>
<evidence type="ECO:0000313" key="2">
    <source>
        <dbReference type="Proteomes" id="UP000321514"/>
    </source>
</evidence>
<reference evidence="1 2" key="1">
    <citation type="submission" date="2019-07" db="EMBL/GenBank/DDBJ databases">
        <title>Whole genome shotgun sequence of Myxococcus fulvus NBRC 100333.</title>
        <authorList>
            <person name="Hosoyama A."/>
            <person name="Uohara A."/>
            <person name="Ohji S."/>
            <person name="Ichikawa N."/>
        </authorList>
    </citation>
    <scope>NUCLEOTIDE SEQUENCE [LARGE SCALE GENOMIC DNA]</scope>
    <source>
        <strain evidence="1 2">NBRC 100333</strain>
    </source>
</reference>
<dbReference type="AlphaFoldDB" id="A0A511TEJ3"/>
<comment type="caution">
    <text evidence="1">The sequence shown here is derived from an EMBL/GenBank/DDBJ whole genome shotgun (WGS) entry which is preliminary data.</text>
</comment>
<proteinExistence type="predicted"/>
<protein>
    <submittedName>
        <fullName evidence="1">Uncharacterized protein</fullName>
    </submittedName>
</protein>
<accession>A0A511TEJ3</accession>
<organism evidence="1 2">
    <name type="scientific">Myxococcus fulvus</name>
    <dbReference type="NCBI Taxonomy" id="33"/>
    <lineage>
        <taxon>Bacteria</taxon>
        <taxon>Pseudomonadati</taxon>
        <taxon>Myxococcota</taxon>
        <taxon>Myxococcia</taxon>
        <taxon>Myxococcales</taxon>
        <taxon>Cystobacterineae</taxon>
        <taxon>Myxococcaceae</taxon>
        <taxon>Myxococcus</taxon>
    </lineage>
</organism>
<dbReference type="EMBL" id="BJXR01000065">
    <property type="protein sequence ID" value="GEN12590.1"/>
    <property type="molecule type" value="Genomic_DNA"/>
</dbReference>
<name>A0A511TEJ3_MYXFU</name>
<dbReference type="Proteomes" id="UP000321514">
    <property type="component" value="Unassembled WGS sequence"/>
</dbReference>
<evidence type="ECO:0000313" key="1">
    <source>
        <dbReference type="EMBL" id="GEN12590.1"/>
    </source>
</evidence>
<gene>
    <name evidence="1" type="ORF">MFU01_76270</name>
</gene>